<gene>
    <name evidence="1" type="ORF">RHMOL_Rhmol03G0081400</name>
</gene>
<keyword evidence="2" id="KW-1185">Reference proteome</keyword>
<organism evidence="1 2">
    <name type="scientific">Rhododendron molle</name>
    <name type="common">Chinese azalea</name>
    <name type="synonym">Azalea mollis</name>
    <dbReference type="NCBI Taxonomy" id="49168"/>
    <lineage>
        <taxon>Eukaryota</taxon>
        <taxon>Viridiplantae</taxon>
        <taxon>Streptophyta</taxon>
        <taxon>Embryophyta</taxon>
        <taxon>Tracheophyta</taxon>
        <taxon>Spermatophyta</taxon>
        <taxon>Magnoliopsida</taxon>
        <taxon>eudicotyledons</taxon>
        <taxon>Gunneridae</taxon>
        <taxon>Pentapetalae</taxon>
        <taxon>asterids</taxon>
        <taxon>Ericales</taxon>
        <taxon>Ericaceae</taxon>
        <taxon>Ericoideae</taxon>
        <taxon>Rhodoreae</taxon>
        <taxon>Rhododendron</taxon>
    </lineage>
</organism>
<evidence type="ECO:0000313" key="1">
    <source>
        <dbReference type="EMBL" id="KAI8563031.1"/>
    </source>
</evidence>
<protein>
    <submittedName>
        <fullName evidence="1">Uncharacterized protein</fullName>
    </submittedName>
</protein>
<comment type="caution">
    <text evidence="1">The sequence shown here is derived from an EMBL/GenBank/DDBJ whole genome shotgun (WGS) entry which is preliminary data.</text>
</comment>
<dbReference type="Proteomes" id="UP001062846">
    <property type="component" value="Chromosome 3"/>
</dbReference>
<proteinExistence type="predicted"/>
<sequence>MPFALFTWKTCMWGCAPKAIIIDQCMAMKNAIEDIFPNARHRWCIWHIMKKITEKLNGYNAYESISWCMCRAVYASLIVYVSSVPFVSLKDLIGCWSCNDFSLCRWFGEFCLKLTS</sequence>
<name>A0ACC0PD13_RHOML</name>
<reference evidence="1" key="1">
    <citation type="submission" date="2022-02" db="EMBL/GenBank/DDBJ databases">
        <title>Plant Genome Project.</title>
        <authorList>
            <person name="Zhang R.-G."/>
        </authorList>
    </citation>
    <scope>NUCLEOTIDE SEQUENCE</scope>
    <source>
        <strain evidence="1">AT1</strain>
    </source>
</reference>
<evidence type="ECO:0000313" key="2">
    <source>
        <dbReference type="Proteomes" id="UP001062846"/>
    </source>
</evidence>
<accession>A0ACC0PD13</accession>
<dbReference type="EMBL" id="CM046390">
    <property type="protein sequence ID" value="KAI8563031.1"/>
    <property type="molecule type" value="Genomic_DNA"/>
</dbReference>